<organism evidence="1 2">
    <name type="scientific">Muriicola soli</name>
    <dbReference type="NCBI Taxonomy" id="2507538"/>
    <lineage>
        <taxon>Bacteria</taxon>
        <taxon>Pseudomonadati</taxon>
        <taxon>Bacteroidota</taxon>
        <taxon>Flavobacteriia</taxon>
        <taxon>Flavobacteriales</taxon>
        <taxon>Flavobacteriaceae</taxon>
        <taxon>Muriicola</taxon>
    </lineage>
</organism>
<dbReference type="AlphaFoldDB" id="A0A411EBI8"/>
<evidence type="ECO:0000313" key="2">
    <source>
        <dbReference type="Proteomes" id="UP000290889"/>
    </source>
</evidence>
<dbReference type="KEGG" id="mur:EQY75_10335"/>
<dbReference type="Proteomes" id="UP000290889">
    <property type="component" value="Chromosome"/>
</dbReference>
<evidence type="ECO:0008006" key="3">
    <source>
        <dbReference type="Google" id="ProtNLM"/>
    </source>
</evidence>
<proteinExistence type="predicted"/>
<keyword evidence="2" id="KW-1185">Reference proteome</keyword>
<protein>
    <recommendedName>
        <fullName evidence="3">Glycine dehydrogenase</fullName>
    </recommendedName>
</protein>
<dbReference type="OrthoDB" id="1262821at2"/>
<gene>
    <name evidence="1" type="ORF">EQY75_10335</name>
</gene>
<dbReference type="EMBL" id="CP035544">
    <property type="protein sequence ID" value="QBA64893.1"/>
    <property type="molecule type" value="Genomic_DNA"/>
</dbReference>
<reference evidence="1 2" key="1">
    <citation type="submission" date="2019-01" db="EMBL/GenBank/DDBJ databases">
        <title>Muriicola soli sp. nov., isolated from soil.</title>
        <authorList>
            <person name="Kang H.J."/>
            <person name="Kim S.B."/>
        </authorList>
    </citation>
    <scope>NUCLEOTIDE SEQUENCE [LARGE SCALE GENOMIC DNA]</scope>
    <source>
        <strain evidence="1 2">MMS17-SY002</strain>
    </source>
</reference>
<accession>A0A411EBI8</accession>
<evidence type="ECO:0000313" key="1">
    <source>
        <dbReference type="EMBL" id="QBA64893.1"/>
    </source>
</evidence>
<name>A0A411EBI8_9FLAO</name>
<sequence length="75" mass="8756">MISCDEAALICNKSQYHEASLLEKIKLKWHILFCNTCKSFSAKNKQLSYLFGKARLYILSDASKEELKRKLKERT</sequence>